<evidence type="ECO:0000313" key="15">
    <source>
        <dbReference type="EMBL" id="CAF1638730.1"/>
    </source>
</evidence>
<dbReference type="FunFam" id="3.30.60.20:FF:000002">
    <property type="entry name" value="Diacylglycerol kinase"/>
    <property type="match status" value="1"/>
</dbReference>
<sequence>MSSSPSPWYHPSTISGDNGDSAFSDEPPPTTMNKPPSSLSLNTDCTYTNQQPNDNYGHFFVKKTFHKPTYCHHCVEMLWGLIGQGYYCEVCNFICHDRCRKYVISPCSSIAPILIKNPVCHIWSDISRFKRKFCNICRKRLEDFSAVRCEVCEYYAHEDCKDFAVNDCRETATYVPTRDNSTTSVRHYHHWREGNLPTNSKCAVCRKTCWSSECLAGMRCEWCGITTHSTCRSRIPEECGFGTLRDIIIPPYAISIPRIVDLNKDLILGIGNNMSKPIQTASNNNSIPQASDYVIVGSSSTTDSKNSGLIIRSSSTEHPSGGDPETGPIYIEKDPRSRGCGETFSTSNVQMESATSTSSKPRRDKIQNKGQQDEEEERAGGDQPLDETTPLKSLKQLSGRTLNIYIRYKERGDMDFDYVRVYPGIIKTHDCFKEIKVTSSSTTSEVIAKALSNFGLTNVNAEKYSLVEVLLISSANYTDRILEPDEYPLYVLRRQRKVNLN</sequence>
<evidence type="ECO:0000256" key="7">
    <source>
        <dbReference type="ARBA" id="ARBA00022771"/>
    </source>
</evidence>
<dbReference type="EC" id="2.7.1.107" evidence="2"/>
<dbReference type="GO" id="GO:0005524">
    <property type="term" value="F:ATP binding"/>
    <property type="evidence" value="ECO:0007669"/>
    <property type="project" value="UniProtKB-KW"/>
</dbReference>
<dbReference type="InterPro" id="IPR020454">
    <property type="entry name" value="DAG/PE-bd"/>
</dbReference>
<evidence type="ECO:0000256" key="6">
    <source>
        <dbReference type="ARBA" id="ARBA00022741"/>
    </source>
</evidence>
<dbReference type="Pfam" id="PF00788">
    <property type="entry name" value="RA"/>
    <property type="match status" value="1"/>
</dbReference>
<feature type="region of interest" description="Disordered" evidence="11">
    <location>
        <begin position="1"/>
        <end position="38"/>
    </location>
</feature>
<dbReference type="CDD" id="cd20803">
    <property type="entry name" value="C1_DGKtheta_typeV_rpt1"/>
    <property type="match status" value="1"/>
</dbReference>
<evidence type="ECO:0000313" key="14">
    <source>
        <dbReference type="EMBL" id="CAF1450323.1"/>
    </source>
</evidence>
<dbReference type="Gene3D" id="3.30.60.20">
    <property type="match status" value="3"/>
</dbReference>
<dbReference type="EMBL" id="CAJNOL010008761">
    <property type="protein sequence ID" value="CAF1638730.1"/>
    <property type="molecule type" value="Genomic_DNA"/>
</dbReference>
<keyword evidence="6" id="KW-0547">Nucleotide-binding</keyword>
<dbReference type="InterPro" id="IPR002219">
    <property type="entry name" value="PKC_DAG/PE"/>
</dbReference>
<feature type="compositionally biased region" description="Polar residues" evidence="11">
    <location>
        <begin position="1"/>
        <end position="18"/>
    </location>
</feature>
<evidence type="ECO:0000256" key="2">
    <source>
        <dbReference type="ARBA" id="ARBA00012133"/>
    </source>
</evidence>
<evidence type="ECO:0000256" key="8">
    <source>
        <dbReference type="ARBA" id="ARBA00022777"/>
    </source>
</evidence>
<dbReference type="CDD" id="cd20804">
    <property type="entry name" value="C1_DGKtheta_typeV_rpt2"/>
    <property type="match status" value="1"/>
</dbReference>
<feature type="domain" description="Ras-associating" evidence="13">
    <location>
        <begin position="415"/>
        <end position="501"/>
    </location>
</feature>
<dbReference type="EMBL" id="CAJNOH010007128">
    <property type="protein sequence ID" value="CAF1450323.1"/>
    <property type="molecule type" value="Genomic_DNA"/>
</dbReference>
<keyword evidence="16" id="KW-1185">Reference proteome</keyword>
<proteinExistence type="inferred from homology"/>
<comment type="caution">
    <text evidence="15">The sequence shown here is derived from an EMBL/GenBank/DDBJ whole genome shotgun (WGS) entry which is preliminary data.</text>
</comment>
<keyword evidence="5" id="KW-0677">Repeat</keyword>
<dbReference type="InterPro" id="IPR037607">
    <property type="entry name" value="DGK"/>
</dbReference>
<dbReference type="Gene3D" id="3.10.20.90">
    <property type="entry name" value="Phosphatidylinositol 3-kinase Catalytic Subunit, Chain A, domain 1"/>
    <property type="match status" value="1"/>
</dbReference>
<keyword evidence="4" id="KW-0479">Metal-binding</keyword>
<keyword evidence="3" id="KW-0808">Transferase</keyword>
<protein>
    <recommendedName>
        <fullName evidence="2">diacylglycerol kinase (ATP)</fullName>
        <ecNumber evidence="2">2.7.1.107</ecNumber>
    </recommendedName>
</protein>
<keyword evidence="10" id="KW-0067">ATP-binding</keyword>
<feature type="compositionally biased region" description="Polar residues" evidence="11">
    <location>
        <begin position="343"/>
        <end position="359"/>
    </location>
</feature>
<dbReference type="SUPFAM" id="SSF54236">
    <property type="entry name" value="Ubiquitin-like"/>
    <property type="match status" value="1"/>
</dbReference>
<dbReference type="Proteomes" id="UP000663854">
    <property type="component" value="Unassembled WGS sequence"/>
</dbReference>
<evidence type="ECO:0000259" key="12">
    <source>
        <dbReference type="PROSITE" id="PS50081"/>
    </source>
</evidence>
<feature type="domain" description="Phorbol-ester/DAG-type" evidence="12">
    <location>
        <begin position="57"/>
        <end position="107"/>
    </location>
</feature>
<dbReference type="PROSITE" id="PS50081">
    <property type="entry name" value="ZF_DAG_PE_2"/>
    <property type="match status" value="3"/>
</dbReference>
<gene>
    <name evidence="15" type="ORF">JXQ802_LOCUS52876</name>
    <name evidence="14" type="ORF">PYM288_LOCUS36521</name>
</gene>
<feature type="domain" description="Phorbol-ester/DAG-type" evidence="12">
    <location>
        <begin position="120"/>
        <end position="168"/>
    </location>
</feature>
<keyword evidence="7" id="KW-0863">Zinc-finger</keyword>
<dbReference type="CDD" id="cd20854">
    <property type="entry name" value="C1_DGKtheta_typeV_rpt3"/>
    <property type="match status" value="1"/>
</dbReference>
<evidence type="ECO:0000256" key="11">
    <source>
        <dbReference type="SAM" id="MobiDB-lite"/>
    </source>
</evidence>
<dbReference type="PRINTS" id="PR00008">
    <property type="entry name" value="DAGPEDOMAIN"/>
</dbReference>
<feature type="region of interest" description="Disordered" evidence="11">
    <location>
        <begin position="298"/>
        <end position="390"/>
    </location>
</feature>
<evidence type="ECO:0000256" key="3">
    <source>
        <dbReference type="ARBA" id="ARBA00022679"/>
    </source>
</evidence>
<dbReference type="PROSITE" id="PS50200">
    <property type="entry name" value="RA"/>
    <property type="match status" value="1"/>
</dbReference>
<dbReference type="PANTHER" id="PTHR11255">
    <property type="entry name" value="DIACYLGLYCEROL KINASE"/>
    <property type="match status" value="1"/>
</dbReference>
<dbReference type="InterPro" id="IPR000159">
    <property type="entry name" value="RA_dom"/>
</dbReference>
<organism evidence="15 16">
    <name type="scientific">Rotaria sordida</name>
    <dbReference type="NCBI Taxonomy" id="392033"/>
    <lineage>
        <taxon>Eukaryota</taxon>
        <taxon>Metazoa</taxon>
        <taxon>Spiralia</taxon>
        <taxon>Gnathifera</taxon>
        <taxon>Rotifera</taxon>
        <taxon>Eurotatoria</taxon>
        <taxon>Bdelloidea</taxon>
        <taxon>Philodinida</taxon>
        <taxon>Philodinidae</taxon>
        <taxon>Rotaria</taxon>
    </lineage>
</organism>
<dbReference type="SUPFAM" id="SSF57889">
    <property type="entry name" value="Cysteine-rich domain"/>
    <property type="match status" value="3"/>
</dbReference>
<accession>A0A816DVG0</accession>
<dbReference type="GO" id="GO:0016020">
    <property type="term" value="C:membrane"/>
    <property type="evidence" value="ECO:0007669"/>
    <property type="project" value="UniProtKB-SubCell"/>
</dbReference>
<evidence type="ECO:0000256" key="10">
    <source>
        <dbReference type="ARBA" id="ARBA00022840"/>
    </source>
</evidence>
<feature type="domain" description="Phorbol-ester/DAG-type" evidence="12">
    <location>
        <begin position="188"/>
        <end position="239"/>
    </location>
</feature>
<evidence type="ECO:0000256" key="9">
    <source>
        <dbReference type="ARBA" id="ARBA00022833"/>
    </source>
</evidence>
<reference evidence="15" key="1">
    <citation type="submission" date="2021-02" db="EMBL/GenBank/DDBJ databases">
        <authorList>
            <person name="Nowell W R."/>
        </authorList>
    </citation>
    <scope>NUCLEOTIDE SEQUENCE</scope>
</reference>
<evidence type="ECO:0000256" key="4">
    <source>
        <dbReference type="ARBA" id="ARBA00022723"/>
    </source>
</evidence>
<dbReference type="PANTHER" id="PTHR11255:SF54">
    <property type="entry name" value="DIACYLGLYCEROL KINASE THETA"/>
    <property type="match status" value="1"/>
</dbReference>
<dbReference type="SMART" id="SM00314">
    <property type="entry name" value="RA"/>
    <property type="match status" value="1"/>
</dbReference>
<comment type="similarity">
    <text evidence="1">Belongs to the eukaryotic diacylglycerol kinase family.</text>
</comment>
<dbReference type="Proteomes" id="UP000663870">
    <property type="component" value="Unassembled WGS sequence"/>
</dbReference>
<evidence type="ECO:0000256" key="1">
    <source>
        <dbReference type="ARBA" id="ARBA00009280"/>
    </source>
</evidence>
<dbReference type="GO" id="GO:0008270">
    <property type="term" value="F:zinc ion binding"/>
    <property type="evidence" value="ECO:0007669"/>
    <property type="project" value="UniProtKB-KW"/>
</dbReference>
<dbReference type="InterPro" id="IPR029071">
    <property type="entry name" value="Ubiquitin-like_domsf"/>
</dbReference>
<dbReference type="InterPro" id="IPR046349">
    <property type="entry name" value="C1-like_sf"/>
</dbReference>
<feature type="compositionally biased region" description="Polar residues" evidence="11">
    <location>
        <begin position="298"/>
        <end position="318"/>
    </location>
</feature>
<dbReference type="GO" id="GO:0004143">
    <property type="term" value="F:ATP-dependent diacylglycerol kinase activity"/>
    <property type="evidence" value="ECO:0007669"/>
    <property type="project" value="UniProtKB-EC"/>
</dbReference>
<keyword evidence="9" id="KW-0862">Zinc</keyword>
<dbReference type="Pfam" id="PF00130">
    <property type="entry name" value="C1_1"/>
    <property type="match status" value="3"/>
</dbReference>
<keyword evidence="8" id="KW-0418">Kinase</keyword>
<dbReference type="SMART" id="SM00109">
    <property type="entry name" value="C1"/>
    <property type="match status" value="3"/>
</dbReference>
<dbReference type="AlphaFoldDB" id="A0A816DVG0"/>
<evidence type="ECO:0000259" key="13">
    <source>
        <dbReference type="PROSITE" id="PS50200"/>
    </source>
</evidence>
<dbReference type="PROSITE" id="PS00479">
    <property type="entry name" value="ZF_DAG_PE_1"/>
    <property type="match status" value="2"/>
</dbReference>
<name>A0A816DVG0_9BILA</name>
<evidence type="ECO:0000256" key="5">
    <source>
        <dbReference type="ARBA" id="ARBA00022737"/>
    </source>
</evidence>
<dbReference type="GO" id="GO:0007165">
    <property type="term" value="P:signal transduction"/>
    <property type="evidence" value="ECO:0007669"/>
    <property type="project" value="InterPro"/>
</dbReference>
<evidence type="ECO:0000313" key="16">
    <source>
        <dbReference type="Proteomes" id="UP000663870"/>
    </source>
</evidence>